<proteinExistence type="predicted"/>
<evidence type="ECO:0000313" key="2">
    <source>
        <dbReference type="EMBL" id="ETE66564.1"/>
    </source>
</evidence>
<dbReference type="AlphaFoldDB" id="V8NWE9"/>
<name>V8NWE9_OPHHA</name>
<dbReference type="EMBL" id="AZIM01001531">
    <property type="protein sequence ID" value="ETE66564.1"/>
    <property type="molecule type" value="Genomic_DNA"/>
</dbReference>
<reference evidence="2 3" key="1">
    <citation type="journal article" date="2013" name="Proc. Natl. Acad. Sci. U.S.A.">
        <title>The king cobra genome reveals dynamic gene evolution and adaptation in the snake venom system.</title>
        <authorList>
            <person name="Vonk F.J."/>
            <person name="Casewell N.R."/>
            <person name="Henkel C.V."/>
            <person name="Heimberg A.M."/>
            <person name="Jansen H.J."/>
            <person name="McCleary R.J."/>
            <person name="Kerkkamp H.M."/>
            <person name="Vos R.A."/>
            <person name="Guerreiro I."/>
            <person name="Calvete J.J."/>
            <person name="Wuster W."/>
            <person name="Woods A.E."/>
            <person name="Logan J.M."/>
            <person name="Harrison R.A."/>
            <person name="Castoe T.A."/>
            <person name="de Koning A.P."/>
            <person name="Pollock D.D."/>
            <person name="Yandell M."/>
            <person name="Calderon D."/>
            <person name="Renjifo C."/>
            <person name="Currier R.B."/>
            <person name="Salgado D."/>
            <person name="Pla D."/>
            <person name="Sanz L."/>
            <person name="Hyder A.S."/>
            <person name="Ribeiro J.M."/>
            <person name="Arntzen J.W."/>
            <person name="van den Thillart G.E."/>
            <person name="Boetzer M."/>
            <person name="Pirovano W."/>
            <person name="Dirks R.P."/>
            <person name="Spaink H.P."/>
            <person name="Duboule D."/>
            <person name="McGlinn E."/>
            <person name="Kini R.M."/>
            <person name="Richardson M.K."/>
        </authorList>
    </citation>
    <scope>NUCLEOTIDE SEQUENCE</scope>
    <source>
        <tissue evidence="2">Blood</tissue>
    </source>
</reference>
<comment type="caution">
    <text evidence="2">The sequence shown here is derived from an EMBL/GenBank/DDBJ whole genome shotgun (WGS) entry which is preliminary data.</text>
</comment>
<feature type="chain" id="PRO_5004771087" description="Secreted protein" evidence="1">
    <location>
        <begin position="25"/>
        <end position="77"/>
    </location>
</feature>
<accession>V8NWE9</accession>
<dbReference type="Proteomes" id="UP000018936">
    <property type="component" value="Unassembled WGS sequence"/>
</dbReference>
<keyword evidence="1" id="KW-0732">Signal</keyword>
<evidence type="ECO:0000313" key="3">
    <source>
        <dbReference type="Proteomes" id="UP000018936"/>
    </source>
</evidence>
<feature type="signal peptide" evidence="1">
    <location>
        <begin position="1"/>
        <end position="24"/>
    </location>
</feature>
<protein>
    <recommendedName>
        <fullName evidence="4">Secreted protein</fullName>
    </recommendedName>
</protein>
<organism evidence="2 3">
    <name type="scientific">Ophiophagus hannah</name>
    <name type="common">King cobra</name>
    <name type="synonym">Naja hannah</name>
    <dbReference type="NCBI Taxonomy" id="8665"/>
    <lineage>
        <taxon>Eukaryota</taxon>
        <taxon>Metazoa</taxon>
        <taxon>Chordata</taxon>
        <taxon>Craniata</taxon>
        <taxon>Vertebrata</taxon>
        <taxon>Euteleostomi</taxon>
        <taxon>Lepidosauria</taxon>
        <taxon>Squamata</taxon>
        <taxon>Bifurcata</taxon>
        <taxon>Unidentata</taxon>
        <taxon>Episquamata</taxon>
        <taxon>Toxicofera</taxon>
        <taxon>Serpentes</taxon>
        <taxon>Colubroidea</taxon>
        <taxon>Elapidae</taxon>
        <taxon>Elapinae</taxon>
        <taxon>Ophiophagus</taxon>
    </lineage>
</organism>
<evidence type="ECO:0000256" key="1">
    <source>
        <dbReference type="SAM" id="SignalP"/>
    </source>
</evidence>
<keyword evidence="3" id="KW-1185">Reference proteome</keyword>
<gene>
    <name evidence="2" type="ORF">L345_07645</name>
</gene>
<evidence type="ECO:0008006" key="4">
    <source>
        <dbReference type="Google" id="ProtNLM"/>
    </source>
</evidence>
<sequence length="77" mass="8855">MCCSWSTPWIRSLLLTTTIRPSAAFQWGLDMLRGREGAKRPLLRKGKTKFFWTETAFLIVRVTCISSELTFPLKCVT</sequence>